<dbReference type="Pfam" id="PF11199">
    <property type="entry name" value="DUF2891"/>
    <property type="match status" value="1"/>
</dbReference>
<dbReference type="EMBL" id="FNQV01000008">
    <property type="protein sequence ID" value="SEA36513.1"/>
    <property type="molecule type" value="Genomic_DNA"/>
</dbReference>
<evidence type="ECO:0000313" key="1">
    <source>
        <dbReference type="EMBL" id="SEA36513.1"/>
    </source>
</evidence>
<evidence type="ECO:0000313" key="2">
    <source>
        <dbReference type="Proteomes" id="UP000199288"/>
    </source>
</evidence>
<sequence length="325" mass="35865">MLAHPNAPAFAGAITSNLSTSLPYHDPHFHQEPGGHDPHLAHPAFGNSYDWHSSVNSTWAALRLRQLVPESESLDAVLATNLTAENIVTEREYFQANPGYERPYGWAWFLLVYAEADRELREILRPLAELLITRSSEFFSQLLAPITHGVHSNTAFAATLMADAAARINDDPLTDAARQLGSVIQRRVRDWFLGLTNWPADFERSGHDFLSPGLTISEAVIACLPSDEALDFIAAFLPGLDNRHVLAKPVDTRGSRDAQQVHWHGLNLSRAGQLWRIAGLMGAAGGSLREAADHLFAASLTEVTGDNYASTHWLPSFALRAFEFR</sequence>
<keyword evidence="2" id="KW-1185">Reference proteome</keyword>
<name>A0A1H4AKN1_9ACTO</name>
<proteinExistence type="predicted"/>
<accession>A0A1H4AKN1</accession>
<dbReference type="RefSeq" id="WP_092564218.1">
    <property type="nucleotide sequence ID" value="NZ_FNQV01000008.1"/>
</dbReference>
<reference evidence="2" key="1">
    <citation type="submission" date="2016-10" db="EMBL/GenBank/DDBJ databases">
        <authorList>
            <person name="Varghese N."/>
            <person name="Submissions S."/>
        </authorList>
    </citation>
    <scope>NUCLEOTIDE SEQUENCE [LARGE SCALE GENOMIC DNA]</scope>
    <source>
        <strain evidence="2">KPR-1</strain>
    </source>
</reference>
<gene>
    <name evidence="1" type="ORF">SAMN02910418_01427</name>
</gene>
<evidence type="ECO:0008006" key="3">
    <source>
        <dbReference type="Google" id="ProtNLM"/>
    </source>
</evidence>
<organism evidence="1 2">
    <name type="scientific">Bowdeniella nasicola</name>
    <dbReference type="NCBI Taxonomy" id="208480"/>
    <lineage>
        <taxon>Bacteria</taxon>
        <taxon>Bacillati</taxon>
        <taxon>Actinomycetota</taxon>
        <taxon>Actinomycetes</taxon>
        <taxon>Actinomycetales</taxon>
        <taxon>Actinomycetaceae</taxon>
        <taxon>Bowdeniella</taxon>
    </lineage>
</organism>
<dbReference type="Proteomes" id="UP000199288">
    <property type="component" value="Unassembled WGS sequence"/>
</dbReference>
<dbReference type="AlphaFoldDB" id="A0A1H4AKN1"/>
<dbReference type="InterPro" id="IPR021365">
    <property type="entry name" value="DUF2891"/>
</dbReference>
<dbReference type="OrthoDB" id="9779797at2"/>
<protein>
    <recommendedName>
        <fullName evidence="3">DUF2891 domain-containing protein</fullName>
    </recommendedName>
</protein>